<evidence type="ECO:0000313" key="2">
    <source>
        <dbReference type="Proteomes" id="UP001224775"/>
    </source>
</evidence>
<reference evidence="1" key="1">
    <citation type="submission" date="2023-06" db="EMBL/GenBank/DDBJ databases">
        <title>Survivors Of The Sea: Transcriptome response of Skeletonema marinoi to long-term dormancy.</title>
        <authorList>
            <person name="Pinder M.I.M."/>
            <person name="Kourtchenko O."/>
            <person name="Robertson E.K."/>
            <person name="Larsson T."/>
            <person name="Maumus F."/>
            <person name="Osuna-Cruz C.M."/>
            <person name="Vancaester E."/>
            <person name="Stenow R."/>
            <person name="Vandepoele K."/>
            <person name="Ploug H."/>
            <person name="Bruchert V."/>
            <person name="Godhe A."/>
            <person name="Topel M."/>
        </authorList>
    </citation>
    <scope>NUCLEOTIDE SEQUENCE</scope>
    <source>
        <strain evidence="1">R05AC</strain>
    </source>
</reference>
<dbReference type="AlphaFoldDB" id="A0AAD9D9M6"/>
<comment type="caution">
    <text evidence="1">The sequence shown here is derived from an EMBL/GenBank/DDBJ whole genome shotgun (WGS) entry which is preliminary data.</text>
</comment>
<dbReference type="Pfam" id="PF13306">
    <property type="entry name" value="LRR_5"/>
    <property type="match status" value="1"/>
</dbReference>
<proteinExistence type="predicted"/>
<dbReference type="InterPro" id="IPR053139">
    <property type="entry name" value="Surface_bspA-like"/>
</dbReference>
<keyword evidence="2" id="KW-1185">Reference proteome</keyword>
<dbReference type="Proteomes" id="UP001224775">
    <property type="component" value="Unassembled WGS sequence"/>
</dbReference>
<dbReference type="PANTHER" id="PTHR45661:SF3">
    <property type="entry name" value="IG-LIKE DOMAIN-CONTAINING PROTEIN"/>
    <property type="match status" value="1"/>
</dbReference>
<sequence>MAAEEGDNIRWYDYTGADDEVPDDATHVTVSARVIPEEAFLGHPNIIEVIGDENGKKVEEGAFNCCPSLRRVIMPGVEIVERGAFQWCGALTDVECGKLEIIREGAFHYCPSLRSIDLPSARIVDGNAFNDCTALADAKFGSKLETIEEMAFCYCTSLARITIPLKDGMINEDDIFQGCYNLKHVDLVEGAVHETIAALQLEEWRNDMND</sequence>
<evidence type="ECO:0000313" key="1">
    <source>
        <dbReference type="EMBL" id="KAK1737803.1"/>
    </source>
</evidence>
<dbReference type="InterPro" id="IPR032675">
    <property type="entry name" value="LRR_dom_sf"/>
</dbReference>
<accession>A0AAD9D9M6</accession>
<dbReference type="PANTHER" id="PTHR45661">
    <property type="entry name" value="SURFACE ANTIGEN"/>
    <property type="match status" value="1"/>
</dbReference>
<feature type="non-terminal residue" evidence="1">
    <location>
        <position position="210"/>
    </location>
</feature>
<gene>
    <name evidence="1" type="ORF">QTG54_011575</name>
</gene>
<dbReference type="EMBL" id="JATAAI010000023">
    <property type="protein sequence ID" value="KAK1737803.1"/>
    <property type="molecule type" value="Genomic_DNA"/>
</dbReference>
<dbReference type="SUPFAM" id="SSF52058">
    <property type="entry name" value="L domain-like"/>
    <property type="match status" value="1"/>
</dbReference>
<name>A0AAD9D9M6_9STRA</name>
<organism evidence="1 2">
    <name type="scientific">Skeletonema marinoi</name>
    <dbReference type="NCBI Taxonomy" id="267567"/>
    <lineage>
        <taxon>Eukaryota</taxon>
        <taxon>Sar</taxon>
        <taxon>Stramenopiles</taxon>
        <taxon>Ochrophyta</taxon>
        <taxon>Bacillariophyta</taxon>
        <taxon>Coscinodiscophyceae</taxon>
        <taxon>Thalassiosirophycidae</taxon>
        <taxon>Thalassiosirales</taxon>
        <taxon>Skeletonemataceae</taxon>
        <taxon>Skeletonema</taxon>
        <taxon>Skeletonema marinoi-dohrnii complex</taxon>
    </lineage>
</organism>
<evidence type="ECO:0008006" key="3">
    <source>
        <dbReference type="Google" id="ProtNLM"/>
    </source>
</evidence>
<protein>
    <recommendedName>
        <fullName evidence="3">Leucine-rich repeat domain-containing protein</fullName>
    </recommendedName>
</protein>
<dbReference type="InterPro" id="IPR026906">
    <property type="entry name" value="LRR_5"/>
</dbReference>
<dbReference type="Gene3D" id="3.80.10.10">
    <property type="entry name" value="Ribonuclease Inhibitor"/>
    <property type="match status" value="1"/>
</dbReference>